<organism evidence="3 4">
    <name type="scientific">Lactuca sativa</name>
    <name type="common">Garden lettuce</name>
    <dbReference type="NCBI Taxonomy" id="4236"/>
    <lineage>
        <taxon>Eukaryota</taxon>
        <taxon>Viridiplantae</taxon>
        <taxon>Streptophyta</taxon>
        <taxon>Embryophyta</taxon>
        <taxon>Tracheophyta</taxon>
        <taxon>Spermatophyta</taxon>
        <taxon>Magnoliopsida</taxon>
        <taxon>eudicotyledons</taxon>
        <taxon>Gunneridae</taxon>
        <taxon>Pentapetalae</taxon>
        <taxon>asterids</taxon>
        <taxon>campanulids</taxon>
        <taxon>Asterales</taxon>
        <taxon>Asteraceae</taxon>
        <taxon>Cichorioideae</taxon>
        <taxon>Cichorieae</taxon>
        <taxon>Lactucinae</taxon>
        <taxon>Lactuca</taxon>
    </lineage>
</organism>
<evidence type="ECO:0000313" key="3">
    <source>
        <dbReference type="EMBL" id="KAJ0217388.1"/>
    </source>
</evidence>
<feature type="domain" description="DNA helicase Pif1-like DEAD-box helicase" evidence="2">
    <location>
        <begin position="103"/>
        <end position="209"/>
    </location>
</feature>
<dbReference type="GO" id="GO:0016787">
    <property type="term" value="F:hydrolase activity"/>
    <property type="evidence" value="ECO:0007669"/>
    <property type="project" value="UniProtKB-KW"/>
</dbReference>
<dbReference type="SUPFAM" id="SSF52540">
    <property type="entry name" value="P-loop containing nucleoside triphosphate hydrolases"/>
    <property type="match status" value="1"/>
</dbReference>
<dbReference type="GO" id="GO:0000723">
    <property type="term" value="P:telomere maintenance"/>
    <property type="evidence" value="ECO:0007669"/>
    <property type="project" value="InterPro"/>
</dbReference>
<comment type="caution">
    <text evidence="3">The sequence shown here is derived from an EMBL/GenBank/DDBJ whole genome shotgun (WGS) entry which is preliminary data.</text>
</comment>
<comment type="similarity">
    <text evidence="1">Belongs to the helicase family.</text>
</comment>
<dbReference type="GO" id="GO:0043139">
    <property type="term" value="F:5'-3' DNA helicase activity"/>
    <property type="evidence" value="ECO:0007669"/>
    <property type="project" value="UniProtKB-EC"/>
</dbReference>
<reference evidence="3 4" key="1">
    <citation type="journal article" date="2017" name="Nat. Commun.">
        <title>Genome assembly with in vitro proximity ligation data and whole-genome triplication in lettuce.</title>
        <authorList>
            <person name="Reyes-Chin-Wo S."/>
            <person name="Wang Z."/>
            <person name="Yang X."/>
            <person name="Kozik A."/>
            <person name="Arikit S."/>
            <person name="Song C."/>
            <person name="Xia L."/>
            <person name="Froenicke L."/>
            <person name="Lavelle D.O."/>
            <person name="Truco M.J."/>
            <person name="Xia R."/>
            <person name="Zhu S."/>
            <person name="Xu C."/>
            <person name="Xu H."/>
            <person name="Xu X."/>
            <person name="Cox K."/>
            <person name="Korf I."/>
            <person name="Meyers B.C."/>
            <person name="Michelmore R.W."/>
        </authorList>
    </citation>
    <scope>NUCLEOTIDE SEQUENCE [LARGE SCALE GENOMIC DNA]</scope>
    <source>
        <strain evidence="4">cv. Salinas</strain>
        <tissue evidence="3">Seedlings</tissue>
    </source>
</reference>
<dbReference type="Pfam" id="PF05970">
    <property type="entry name" value="PIF1"/>
    <property type="match status" value="1"/>
</dbReference>
<keyword evidence="1" id="KW-0067">ATP-binding</keyword>
<dbReference type="GO" id="GO:0006310">
    <property type="term" value="P:DNA recombination"/>
    <property type="evidence" value="ECO:0007669"/>
    <property type="project" value="UniProtKB-KW"/>
</dbReference>
<keyword evidence="1" id="KW-0227">DNA damage</keyword>
<dbReference type="GO" id="GO:0006281">
    <property type="term" value="P:DNA repair"/>
    <property type="evidence" value="ECO:0007669"/>
    <property type="project" value="UniProtKB-KW"/>
</dbReference>
<dbReference type="EMBL" id="NBSK02000003">
    <property type="protein sequence ID" value="KAJ0217388.1"/>
    <property type="molecule type" value="Genomic_DNA"/>
</dbReference>
<dbReference type="GO" id="GO:0005524">
    <property type="term" value="F:ATP binding"/>
    <property type="evidence" value="ECO:0007669"/>
    <property type="project" value="UniProtKB-KW"/>
</dbReference>
<keyword evidence="1" id="KW-0347">Helicase</keyword>
<dbReference type="InterPro" id="IPR027417">
    <property type="entry name" value="P-loop_NTPase"/>
</dbReference>
<accession>A0A9R1W7P5</accession>
<sequence>MLITLDSLSMYAHVFKEKYKCLSNDVIHVCEQEVDVTEDAIFNLTLLYIEKSLLSYGLSLMQIPNMPFPDHRYIPESYNMLIQDELNYDPPILEVEHQYLHSKLNIEQINVYDTIMNVVNNKQSGVFFLFGYGGTGKTIVWKTLFDAIRSKGEIVINVASIGIASLLLSGGRTTHSRFNIPFNLNEDSFCTIAPDDDLAALLNNAKLII</sequence>
<protein>
    <recommendedName>
        <fullName evidence="1">ATP-dependent DNA helicase</fullName>
        <ecNumber evidence="1">5.6.2.3</ecNumber>
    </recommendedName>
</protein>
<dbReference type="AlphaFoldDB" id="A0A9R1W7P5"/>
<comment type="catalytic activity">
    <reaction evidence="1">
        <text>ATP + H2O = ADP + phosphate + H(+)</text>
        <dbReference type="Rhea" id="RHEA:13065"/>
        <dbReference type="ChEBI" id="CHEBI:15377"/>
        <dbReference type="ChEBI" id="CHEBI:15378"/>
        <dbReference type="ChEBI" id="CHEBI:30616"/>
        <dbReference type="ChEBI" id="CHEBI:43474"/>
        <dbReference type="ChEBI" id="CHEBI:456216"/>
        <dbReference type="EC" id="5.6.2.3"/>
    </reaction>
</comment>
<evidence type="ECO:0000313" key="4">
    <source>
        <dbReference type="Proteomes" id="UP000235145"/>
    </source>
</evidence>
<keyword evidence="1" id="KW-0234">DNA repair</keyword>
<keyword evidence="4" id="KW-1185">Reference proteome</keyword>
<dbReference type="PANTHER" id="PTHR10492:SF97">
    <property type="entry name" value="ATP-DEPENDENT DNA HELICASE"/>
    <property type="match status" value="1"/>
</dbReference>
<dbReference type="EC" id="5.6.2.3" evidence="1"/>
<keyword evidence="1" id="KW-0547">Nucleotide-binding</keyword>
<keyword evidence="1" id="KW-0378">Hydrolase</keyword>
<comment type="cofactor">
    <cofactor evidence="1">
        <name>Mg(2+)</name>
        <dbReference type="ChEBI" id="CHEBI:18420"/>
    </cofactor>
</comment>
<dbReference type="Gene3D" id="3.40.50.300">
    <property type="entry name" value="P-loop containing nucleotide triphosphate hydrolases"/>
    <property type="match status" value="1"/>
</dbReference>
<dbReference type="Proteomes" id="UP000235145">
    <property type="component" value="Unassembled WGS sequence"/>
</dbReference>
<evidence type="ECO:0000256" key="1">
    <source>
        <dbReference type="RuleBase" id="RU363044"/>
    </source>
</evidence>
<name>A0A9R1W7P5_LACSA</name>
<proteinExistence type="inferred from homology"/>
<gene>
    <name evidence="3" type="ORF">LSAT_V11C300120120</name>
</gene>
<keyword evidence="1" id="KW-0233">DNA recombination</keyword>
<dbReference type="PANTHER" id="PTHR10492">
    <property type="match status" value="1"/>
</dbReference>
<evidence type="ECO:0000259" key="2">
    <source>
        <dbReference type="Pfam" id="PF05970"/>
    </source>
</evidence>
<dbReference type="InterPro" id="IPR010285">
    <property type="entry name" value="DNA_helicase_pif1-like_DEAD"/>
</dbReference>